<dbReference type="PANTHER" id="PTHR10778:SF8">
    <property type="entry name" value="ADENOSINE 3'-PHOSPHO 5'-PHOSPHOSULFATE TRANSPORTER 2"/>
    <property type="match status" value="1"/>
</dbReference>
<sequence length="381" mass="42470">MLCKLLKKLNLRSSKRSTSQKMGQADNSFFGLKVTTWPKSVLMIFCISGLFSVLLVKGVIHEYLLKHYHFKEPCFLTLALFIADVASTFPTPILIFTRKVSLKAPITVYIGISLIIALSKMLMNYASLRITFTTGVLFKSCGLIPVLVGNIIFLKKMPKLIEILSVILYVFGLTIISLGDKQVNNEFDLFGILAISLAMTLKAIAANIEELVLNHYGATQDELIAMLYSFSTILMFFMAIATGQLFSGAKRIIDNPSILVLVLVVVVLGAIAVQFVFLTIKSFGSLFNDMLLSMRKVLTVCLSFFVFKDKTFTSLHGIALFFILIGMIVNVHEKTKKKSKKGTKQENHENSEHDPFINNNEKNNSKSTGNADEKQFVPPLL</sequence>
<feature type="transmembrane region" description="Helical" evidence="7">
    <location>
        <begin position="132"/>
        <end position="153"/>
    </location>
</feature>
<proteinExistence type="predicted"/>
<dbReference type="GO" id="GO:0000139">
    <property type="term" value="C:Golgi membrane"/>
    <property type="evidence" value="ECO:0007669"/>
    <property type="project" value="TreeGrafter"/>
</dbReference>
<organism evidence="8 9">
    <name type="scientific">Tritrichomonas foetus</name>
    <dbReference type="NCBI Taxonomy" id="1144522"/>
    <lineage>
        <taxon>Eukaryota</taxon>
        <taxon>Metamonada</taxon>
        <taxon>Parabasalia</taxon>
        <taxon>Tritrichomonadida</taxon>
        <taxon>Tritrichomonadidae</taxon>
        <taxon>Tritrichomonas</taxon>
    </lineage>
</organism>
<dbReference type="VEuPathDB" id="TrichDB:TRFO_27907"/>
<feature type="compositionally biased region" description="Basic and acidic residues" evidence="6">
    <location>
        <begin position="343"/>
        <end position="355"/>
    </location>
</feature>
<evidence type="ECO:0000313" key="9">
    <source>
        <dbReference type="Proteomes" id="UP000179807"/>
    </source>
</evidence>
<evidence type="ECO:0000256" key="3">
    <source>
        <dbReference type="ARBA" id="ARBA00022692"/>
    </source>
</evidence>
<dbReference type="AlphaFoldDB" id="A0A1J4K4H1"/>
<dbReference type="GO" id="GO:0005789">
    <property type="term" value="C:endoplasmic reticulum membrane"/>
    <property type="evidence" value="ECO:0007669"/>
    <property type="project" value="TreeGrafter"/>
</dbReference>
<feature type="transmembrane region" description="Helical" evidence="7">
    <location>
        <begin position="108"/>
        <end position="126"/>
    </location>
</feature>
<feature type="region of interest" description="Disordered" evidence="6">
    <location>
        <begin position="336"/>
        <end position="381"/>
    </location>
</feature>
<dbReference type="InterPro" id="IPR013657">
    <property type="entry name" value="SCL35B1-4/HUT1"/>
</dbReference>
<dbReference type="GeneID" id="94840550"/>
<keyword evidence="3 7" id="KW-0812">Transmembrane</keyword>
<feature type="compositionally biased region" description="Polar residues" evidence="6">
    <location>
        <begin position="357"/>
        <end position="370"/>
    </location>
</feature>
<dbReference type="OrthoDB" id="438495at2759"/>
<accession>A0A1J4K4H1</accession>
<dbReference type="SUPFAM" id="SSF103481">
    <property type="entry name" value="Multidrug resistance efflux transporter EmrE"/>
    <property type="match status" value="2"/>
</dbReference>
<evidence type="ECO:0000256" key="1">
    <source>
        <dbReference type="ARBA" id="ARBA00004141"/>
    </source>
</evidence>
<dbReference type="Proteomes" id="UP000179807">
    <property type="component" value="Unassembled WGS sequence"/>
</dbReference>
<evidence type="ECO:0000256" key="2">
    <source>
        <dbReference type="ARBA" id="ARBA00022448"/>
    </source>
</evidence>
<evidence type="ECO:0000256" key="4">
    <source>
        <dbReference type="ARBA" id="ARBA00022989"/>
    </source>
</evidence>
<keyword evidence="9" id="KW-1185">Reference proteome</keyword>
<comment type="subcellular location">
    <subcellularLocation>
        <location evidence="1">Membrane</location>
        <topology evidence="1">Multi-pass membrane protein</topology>
    </subcellularLocation>
</comment>
<evidence type="ECO:0000256" key="7">
    <source>
        <dbReference type="SAM" id="Phobius"/>
    </source>
</evidence>
<evidence type="ECO:0000256" key="6">
    <source>
        <dbReference type="SAM" id="MobiDB-lite"/>
    </source>
</evidence>
<feature type="transmembrane region" description="Helical" evidence="7">
    <location>
        <begin position="258"/>
        <end position="278"/>
    </location>
</feature>
<feature type="transmembrane region" description="Helical" evidence="7">
    <location>
        <begin position="313"/>
        <end position="331"/>
    </location>
</feature>
<reference evidence="8" key="1">
    <citation type="submission" date="2016-10" db="EMBL/GenBank/DDBJ databases">
        <authorList>
            <person name="Benchimol M."/>
            <person name="Almeida L.G."/>
            <person name="Vasconcelos A.T."/>
            <person name="Perreira-Neves A."/>
            <person name="Rosa I.A."/>
            <person name="Tasca T."/>
            <person name="Bogo M.R."/>
            <person name="de Souza W."/>
        </authorList>
    </citation>
    <scope>NUCLEOTIDE SEQUENCE [LARGE SCALE GENOMIC DNA]</scope>
    <source>
        <strain evidence="8">K</strain>
    </source>
</reference>
<gene>
    <name evidence="8" type="ORF">TRFO_27907</name>
</gene>
<dbReference type="PANTHER" id="PTHR10778">
    <property type="entry name" value="SOLUTE CARRIER FAMILY 35 MEMBER B"/>
    <property type="match status" value="1"/>
</dbReference>
<protein>
    <submittedName>
        <fullName evidence="8">Slc35b3 protein</fullName>
    </submittedName>
</protein>
<evidence type="ECO:0000256" key="5">
    <source>
        <dbReference type="ARBA" id="ARBA00023136"/>
    </source>
</evidence>
<keyword evidence="2" id="KW-0813">Transport</keyword>
<evidence type="ECO:0000313" key="8">
    <source>
        <dbReference type="EMBL" id="OHT04582.1"/>
    </source>
</evidence>
<feature type="transmembrane region" description="Helical" evidence="7">
    <location>
        <begin position="160"/>
        <end position="178"/>
    </location>
</feature>
<name>A0A1J4K4H1_9EUKA</name>
<dbReference type="EMBL" id="MLAK01000788">
    <property type="protein sequence ID" value="OHT04582.1"/>
    <property type="molecule type" value="Genomic_DNA"/>
</dbReference>
<keyword evidence="5 7" id="KW-0472">Membrane</keyword>
<dbReference type="Pfam" id="PF08449">
    <property type="entry name" value="UAA"/>
    <property type="match status" value="1"/>
</dbReference>
<comment type="caution">
    <text evidence="8">The sequence shown here is derived from an EMBL/GenBank/DDBJ whole genome shotgun (WGS) entry which is preliminary data.</text>
</comment>
<feature type="transmembrane region" description="Helical" evidence="7">
    <location>
        <begin position="41"/>
        <end position="60"/>
    </location>
</feature>
<keyword evidence="4 7" id="KW-1133">Transmembrane helix</keyword>
<dbReference type="GO" id="GO:0046964">
    <property type="term" value="F:3'-phosphoadenosine 5'-phosphosulfate transmembrane transporter activity"/>
    <property type="evidence" value="ECO:0007669"/>
    <property type="project" value="TreeGrafter"/>
</dbReference>
<feature type="transmembrane region" description="Helical" evidence="7">
    <location>
        <begin position="75"/>
        <end position="96"/>
    </location>
</feature>
<feature type="transmembrane region" description="Helical" evidence="7">
    <location>
        <begin position="225"/>
        <end position="246"/>
    </location>
</feature>
<dbReference type="InterPro" id="IPR037185">
    <property type="entry name" value="EmrE-like"/>
</dbReference>
<dbReference type="RefSeq" id="XP_068357718.1">
    <property type="nucleotide sequence ID" value="XM_068505846.1"/>
</dbReference>